<dbReference type="EMBL" id="LBNQ01000012">
    <property type="protein sequence ID" value="KKW68855.1"/>
    <property type="molecule type" value="Genomic_DNA"/>
</dbReference>
<organism evidence="2 3">
    <name type="scientific">Lampropedia cohaerens</name>
    <dbReference type="NCBI Taxonomy" id="1610491"/>
    <lineage>
        <taxon>Bacteria</taxon>
        <taxon>Pseudomonadati</taxon>
        <taxon>Pseudomonadota</taxon>
        <taxon>Betaproteobacteria</taxon>
        <taxon>Burkholderiales</taxon>
        <taxon>Comamonadaceae</taxon>
        <taxon>Lampropedia</taxon>
    </lineage>
</organism>
<dbReference type="Proteomes" id="UP000050580">
    <property type="component" value="Unassembled WGS sequence"/>
</dbReference>
<dbReference type="NCBIfam" id="TIGR03915">
    <property type="entry name" value="SAM_7_link_chp"/>
    <property type="match status" value="1"/>
</dbReference>
<evidence type="ECO:0000313" key="3">
    <source>
        <dbReference type="Proteomes" id="UP000050580"/>
    </source>
</evidence>
<evidence type="ECO:0000259" key="1">
    <source>
        <dbReference type="Pfam" id="PF13566"/>
    </source>
</evidence>
<keyword evidence="3" id="KW-1185">Reference proteome</keyword>
<evidence type="ECO:0000313" key="2">
    <source>
        <dbReference type="EMBL" id="KKW68855.1"/>
    </source>
</evidence>
<proteinExistence type="predicted"/>
<dbReference type="AlphaFoldDB" id="A0A0U1Q2I8"/>
<name>A0A0U1Q2I8_9BURK</name>
<sequence length="285" mass="32103">MHSRPAMAITLQSAWDWEGFRHSACLLLRHGVAPHQVSWQWLDTPAAAPQADLFADGGAPCAVSVAALEHWLQQHAAESVGIAVPRLRAQQIQICQSAALHCSSQRYLQIYRWLYRIAHAPSLRDDPLDVDAHAIAQMAKAVGREIHKMRAFVRFRPMADADGLTHHVAWFEPEHFVIVANAPFFIRRFANMRWSILSPQACLHWDLQQLFVGAGADPSQRPPPDAGEDLWLTYYATTFNPARLKTGAMLREMPRKYWRNLPEARLISPLIAQAGPRSARMLEGS</sequence>
<protein>
    <recommendedName>
        <fullName evidence="1">DUF4130 domain-containing protein</fullName>
    </recommendedName>
</protein>
<dbReference type="PATRIC" id="fig|1610491.3.peg.560"/>
<dbReference type="STRING" id="1610491.AAV94_02670"/>
<comment type="caution">
    <text evidence="2">The sequence shown here is derived from an EMBL/GenBank/DDBJ whole genome shotgun (WGS) entry which is preliminary data.</text>
</comment>
<accession>A0A0U1Q2I8</accession>
<dbReference type="OrthoDB" id="5290748at2"/>
<gene>
    <name evidence="2" type="ORF">AAV94_02670</name>
</gene>
<dbReference type="InterPro" id="IPR025404">
    <property type="entry name" value="DUF4130"/>
</dbReference>
<dbReference type="Pfam" id="PF13566">
    <property type="entry name" value="DUF4130"/>
    <property type="match status" value="1"/>
</dbReference>
<reference evidence="2 3" key="1">
    <citation type="submission" date="2015-05" db="EMBL/GenBank/DDBJ databases">
        <title>Draft genome sequence of Lampropedia sp. CT6, isolated from the microbial mat of a hot water spring, located at Manikaran, India.</title>
        <authorList>
            <person name="Tripathi C."/>
            <person name="Rani P."/>
            <person name="Mahato N.K."/>
            <person name="Lal R."/>
        </authorList>
    </citation>
    <scope>NUCLEOTIDE SEQUENCE [LARGE SCALE GENOMIC DNA]</scope>
    <source>
        <strain evidence="2 3">CT6</strain>
    </source>
</reference>
<dbReference type="RefSeq" id="WP_046740783.1">
    <property type="nucleotide sequence ID" value="NZ_LBNQ01000012.1"/>
</dbReference>
<feature type="domain" description="DUF4130" evidence="1">
    <location>
        <begin position="106"/>
        <end position="263"/>
    </location>
</feature>
<dbReference type="InterPro" id="IPR023875">
    <property type="entry name" value="DNA_repair_put"/>
</dbReference>